<sequence>MKPECNINRYSSGLSSNLIGGKSHPIIVQHLDFFSSIDDWIIGQGTRDEALLVSHHSKNIMKEVGMDMRNCISNDTTLIFQSAAEGFDTYQVDTSVSLGTNKSKVLGMVWKTLDDCLTSDTKGLLEFISANNIIKRFLLEAFGKIFEPLGWLSPFTIIKKCLIQELWVNKITWNVNLLPKIVEKWVS</sequence>
<protein>
    <submittedName>
        <fullName evidence="1">Uncharacterized protein</fullName>
    </submittedName>
</protein>
<dbReference type="EMBL" id="BMAW01020340">
    <property type="protein sequence ID" value="GFT67660.1"/>
    <property type="molecule type" value="Genomic_DNA"/>
</dbReference>
<dbReference type="Proteomes" id="UP000887013">
    <property type="component" value="Unassembled WGS sequence"/>
</dbReference>
<evidence type="ECO:0000313" key="2">
    <source>
        <dbReference type="Proteomes" id="UP000887013"/>
    </source>
</evidence>
<comment type="caution">
    <text evidence="1">The sequence shown here is derived from an EMBL/GenBank/DDBJ whole genome shotgun (WGS) entry which is preliminary data.</text>
</comment>
<evidence type="ECO:0000313" key="1">
    <source>
        <dbReference type="EMBL" id="GFT67660.1"/>
    </source>
</evidence>
<organism evidence="1 2">
    <name type="scientific">Nephila pilipes</name>
    <name type="common">Giant wood spider</name>
    <name type="synonym">Nephila maculata</name>
    <dbReference type="NCBI Taxonomy" id="299642"/>
    <lineage>
        <taxon>Eukaryota</taxon>
        <taxon>Metazoa</taxon>
        <taxon>Ecdysozoa</taxon>
        <taxon>Arthropoda</taxon>
        <taxon>Chelicerata</taxon>
        <taxon>Arachnida</taxon>
        <taxon>Araneae</taxon>
        <taxon>Araneomorphae</taxon>
        <taxon>Entelegynae</taxon>
        <taxon>Araneoidea</taxon>
        <taxon>Nephilidae</taxon>
        <taxon>Nephila</taxon>
    </lineage>
</organism>
<gene>
    <name evidence="1" type="primary">AVEN_162156_1</name>
    <name evidence="1" type="ORF">NPIL_353371</name>
</gene>
<proteinExistence type="predicted"/>
<accession>A0A8X6PJL6</accession>
<dbReference type="PANTHER" id="PTHR47331">
    <property type="entry name" value="PHD-TYPE DOMAIN-CONTAINING PROTEIN"/>
    <property type="match status" value="1"/>
</dbReference>
<dbReference type="Pfam" id="PF05380">
    <property type="entry name" value="Peptidase_A17"/>
    <property type="match status" value="1"/>
</dbReference>
<name>A0A8X6PJL6_NEPPI</name>
<dbReference type="PANTHER" id="PTHR47331:SF1">
    <property type="entry name" value="GAG-LIKE PROTEIN"/>
    <property type="match status" value="1"/>
</dbReference>
<dbReference type="OrthoDB" id="5863270at2759"/>
<dbReference type="InterPro" id="IPR008042">
    <property type="entry name" value="Retrotrans_Pao"/>
</dbReference>
<keyword evidence="2" id="KW-1185">Reference proteome</keyword>
<dbReference type="AlphaFoldDB" id="A0A8X6PJL6"/>
<reference evidence="1" key="1">
    <citation type="submission" date="2020-08" db="EMBL/GenBank/DDBJ databases">
        <title>Multicomponent nature underlies the extraordinary mechanical properties of spider dragline silk.</title>
        <authorList>
            <person name="Kono N."/>
            <person name="Nakamura H."/>
            <person name="Mori M."/>
            <person name="Yoshida Y."/>
            <person name="Ohtoshi R."/>
            <person name="Malay A.D."/>
            <person name="Moran D.A.P."/>
            <person name="Tomita M."/>
            <person name="Numata K."/>
            <person name="Arakawa K."/>
        </authorList>
    </citation>
    <scope>NUCLEOTIDE SEQUENCE</scope>
</reference>